<evidence type="ECO:0000313" key="1">
    <source>
        <dbReference type="EMBL" id="WFR78585.1"/>
    </source>
</evidence>
<organism evidence="1 2">
    <name type="scientific">Janthinobacterium rivuli</name>
    <dbReference type="NCBI Taxonomy" id="2751478"/>
    <lineage>
        <taxon>Bacteria</taxon>
        <taxon>Pseudomonadati</taxon>
        <taxon>Pseudomonadota</taxon>
        <taxon>Betaproteobacteria</taxon>
        <taxon>Burkholderiales</taxon>
        <taxon>Oxalobacteraceae</taxon>
        <taxon>Janthinobacterium</taxon>
    </lineage>
</organism>
<dbReference type="Proteomes" id="UP001219584">
    <property type="component" value="Chromosome"/>
</dbReference>
<reference evidence="1 2" key="1">
    <citation type="submission" date="2023-04" db="EMBL/GenBank/DDBJ databases">
        <title>Nanopore sequencing of Janthinobacterium from water.</title>
        <authorList>
            <person name="Ciuchcinski K."/>
            <person name="Rokowska A."/>
            <person name="Dziewit L."/>
        </authorList>
    </citation>
    <scope>NUCLEOTIDE SEQUENCE [LARGE SCALE GENOMIC DNA]</scope>
    <source>
        <strain evidence="1 2">DEMB2</strain>
    </source>
</reference>
<dbReference type="EMBL" id="CP121464">
    <property type="protein sequence ID" value="WFR78585.1"/>
    <property type="molecule type" value="Genomic_DNA"/>
</dbReference>
<protein>
    <submittedName>
        <fullName evidence="1">Uncharacterized protein</fullName>
    </submittedName>
</protein>
<keyword evidence="2" id="KW-1185">Reference proteome</keyword>
<sequence length="95" mass="10644">MSTFTNTYSNDNDNYFSNLGRATRAFLGALLASKPYSELAQKEVIATNTSTSNVEEQRYVRPSKRDIALLNSEAARYENLMPNLASELRFLASRG</sequence>
<name>A0ABY8I120_9BURK</name>
<dbReference type="RefSeq" id="WP_035821181.1">
    <property type="nucleotide sequence ID" value="NZ_CP121464.1"/>
</dbReference>
<gene>
    <name evidence="1" type="ORF">P9875_23200</name>
</gene>
<accession>A0ABY8I120</accession>
<evidence type="ECO:0000313" key="2">
    <source>
        <dbReference type="Proteomes" id="UP001219584"/>
    </source>
</evidence>
<proteinExistence type="predicted"/>